<evidence type="ECO:0000313" key="2">
    <source>
        <dbReference type="Proteomes" id="UP000887561"/>
    </source>
</evidence>
<protein>
    <submittedName>
        <fullName evidence="3">Uncharacterized protein</fullName>
    </submittedName>
</protein>
<proteinExistence type="predicted"/>
<name>A0A915M7D3_MELJA</name>
<reference evidence="3" key="1">
    <citation type="submission" date="2022-11" db="UniProtKB">
        <authorList>
            <consortium name="WormBaseParasite"/>
        </authorList>
    </citation>
    <scope>IDENTIFICATION</scope>
</reference>
<sequence length="172" mass="19045">MLKAASMFYSMIPFIILLCSFIQNCGATQAAVGGLHVAPLNTFTHSKGQLGSSHVNRVSFPIKQSSSKAGIGLPVSGLKQPVLHAQAKQGSQNLFRNGKNHDENGMFNFSEHNSELSHKEMEKDNVVDLVDIEERDKYIEEQKELYAKTNGKEGFDLDKISKKRLDKGHGKN</sequence>
<feature type="chain" id="PRO_5037894819" evidence="1">
    <location>
        <begin position="28"/>
        <end position="172"/>
    </location>
</feature>
<evidence type="ECO:0000256" key="1">
    <source>
        <dbReference type="SAM" id="SignalP"/>
    </source>
</evidence>
<organism evidence="2 3">
    <name type="scientific">Meloidogyne javanica</name>
    <name type="common">Root-knot nematode worm</name>
    <dbReference type="NCBI Taxonomy" id="6303"/>
    <lineage>
        <taxon>Eukaryota</taxon>
        <taxon>Metazoa</taxon>
        <taxon>Ecdysozoa</taxon>
        <taxon>Nematoda</taxon>
        <taxon>Chromadorea</taxon>
        <taxon>Rhabditida</taxon>
        <taxon>Tylenchina</taxon>
        <taxon>Tylenchomorpha</taxon>
        <taxon>Tylenchoidea</taxon>
        <taxon>Meloidogynidae</taxon>
        <taxon>Meloidogyninae</taxon>
        <taxon>Meloidogyne</taxon>
        <taxon>Meloidogyne incognita group</taxon>
    </lineage>
</organism>
<evidence type="ECO:0000313" key="3">
    <source>
        <dbReference type="WBParaSite" id="scaffold3378_cov215.g6519"/>
    </source>
</evidence>
<feature type="signal peptide" evidence="1">
    <location>
        <begin position="1"/>
        <end position="27"/>
    </location>
</feature>
<dbReference type="AlphaFoldDB" id="A0A915M7D3"/>
<dbReference type="Proteomes" id="UP000887561">
    <property type="component" value="Unplaced"/>
</dbReference>
<keyword evidence="2" id="KW-1185">Reference proteome</keyword>
<dbReference type="WBParaSite" id="scaffold3378_cov215.g6519">
    <property type="protein sequence ID" value="scaffold3378_cov215.g6519"/>
    <property type="gene ID" value="scaffold3378_cov215.g6519"/>
</dbReference>
<keyword evidence="1" id="KW-0732">Signal</keyword>
<accession>A0A915M7D3</accession>